<proteinExistence type="predicted"/>
<protein>
    <submittedName>
        <fullName evidence="2">Uncharacterized protein</fullName>
    </submittedName>
</protein>
<dbReference type="Proteomes" id="UP001153269">
    <property type="component" value="Unassembled WGS sequence"/>
</dbReference>
<keyword evidence="3" id="KW-1185">Reference proteome</keyword>
<feature type="region of interest" description="Disordered" evidence="1">
    <location>
        <begin position="64"/>
        <end position="87"/>
    </location>
</feature>
<gene>
    <name evidence="2" type="ORF">PLEPLA_LOCUS17488</name>
</gene>
<evidence type="ECO:0000256" key="1">
    <source>
        <dbReference type="SAM" id="MobiDB-lite"/>
    </source>
</evidence>
<evidence type="ECO:0000313" key="2">
    <source>
        <dbReference type="EMBL" id="CAB1429510.1"/>
    </source>
</evidence>
<name>A0A9N7YFE9_PLEPL</name>
<organism evidence="2 3">
    <name type="scientific">Pleuronectes platessa</name>
    <name type="common">European plaice</name>
    <dbReference type="NCBI Taxonomy" id="8262"/>
    <lineage>
        <taxon>Eukaryota</taxon>
        <taxon>Metazoa</taxon>
        <taxon>Chordata</taxon>
        <taxon>Craniata</taxon>
        <taxon>Vertebrata</taxon>
        <taxon>Euteleostomi</taxon>
        <taxon>Actinopterygii</taxon>
        <taxon>Neopterygii</taxon>
        <taxon>Teleostei</taxon>
        <taxon>Neoteleostei</taxon>
        <taxon>Acanthomorphata</taxon>
        <taxon>Carangaria</taxon>
        <taxon>Pleuronectiformes</taxon>
        <taxon>Pleuronectoidei</taxon>
        <taxon>Pleuronectidae</taxon>
        <taxon>Pleuronectes</taxon>
    </lineage>
</organism>
<accession>A0A9N7YFE9</accession>
<reference evidence="2" key="1">
    <citation type="submission" date="2020-03" db="EMBL/GenBank/DDBJ databases">
        <authorList>
            <person name="Weist P."/>
        </authorList>
    </citation>
    <scope>NUCLEOTIDE SEQUENCE</scope>
</reference>
<comment type="caution">
    <text evidence="2">The sequence shown here is derived from an EMBL/GenBank/DDBJ whole genome shotgun (WGS) entry which is preliminary data.</text>
</comment>
<evidence type="ECO:0000313" key="3">
    <source>
        <dbReference type="Proteomes" id="UP001153269"/>
    </source>
</evidence>
<dbReference type="EMBL" id="CADEAL010001145">
    <property type="protein sequence ID" value="CAB1429510.1"/>
    <property type="molecule type" value="Genomic_DNA"/>
</dbReference>
<sequence length="255" mass="28760">MEALKCPKEEEEEIIHRRAVNQPVMAAATHDSTPPLNPALVLSCNCLRKQWAHCVESWQSGGGGGVRWEGEEETGEEKSWKGEMTEDEGEGIELVRSALVVKNSHDPRLLHIIERRLRFQRNRADACCRLCRSIIVLIMRLKALKITMRQLCPTAPSDPLACRGLRSAKVRLLFSRTSRNDNCIGPTPRDTCLAPLHARLPASDERVVNVFWEATDTSCHFLVLMTRLRLLMPGDGSLQTLNGLKPHDELRSFHL</sequence>
<dbReference type="AlphaFoldDB" id="A0A9N7YFE9"/>